<proteinExistence type="predicted"/>
<accession>A0A5J4U9Z0</accession>
<organism evidence="2 3">
    <name type="scientific">Streblomastix strix</name>
    <dbReference type="NCBI Taxonomy" id="222440"/>
    <lineage>
        <taxon>Eukaryota</taxon>
        <taxon>Metamonada</taxon>
        <taxon>Preaxostyla</taxon>
        <taxon>Oxymonadida</taxon>
        <taxon>Streblomastigidae</taxon>
        <taxon>Streblomastix</taxon>
    </lineage>
</organism>
<evidence type="ECO:0008006" key="4">
    <source>
        <dbReference type="Google" id="ProtNLM"/>
    </source>
</evidence>
<gene>
    <name evidence="2" type="ORF">EZS28_037263</name>
</gene>
<sequence length="127" mass="14650">MELPCMCSDCSGTQMLGMVVIQFGLLRGEMRKRDPVKCLNLQVQFTLFRFLSIFIIMNVGLCLLICSPLIVHYLQLSLMLVKNLVIFPREGRDLENREINNDNGEVLDRNRMTNSATFGILWNNQHE</sequence>
<feature type="transmembrane region" description="Helical" evidence="1">
    <location>
        <begin position="50"/>
        <end position="74"/>
    </location>
</feature>
<name>A0A5J4U9Z0_9EUKA</name>
<dbReference type="Proteomes" id="UP000324800">
    <property type="component" value="Unassembled WGS sequence"/>
</dbReference>
<comment type="caution">
    <text evidence="2">The sequence shown here is derived from an EMBL/GenBank/DDBJ whole genome shotgun (WGS) entry which is preliminary data.</text>
</comment>
<keyword evidence="1" id="KW-0472">Membrane</keyword>
<reference evidence="2 3" key="1">
    <citation type="submission" date="2019-03" db="EMBL/GenBank/DDBJ databases">
        <title>Single cell metagenomics reveals metabolic interactions within the superorganism composed of flagellate Streblomastix strix and complex community of Bacteroidetes bacteria on its surface.</title>
        <authorList>
            <person name="Treitli S.C."/>
            <person name="Kolisko M."/>
            <person name="Husnik F."/>
            <person name="Keeling P."/>
            <person name="Hampl V."/>
        </authorList>
    </citation>
    <scope>NUCLEOTIDE SEQUENCE [LARGE SCALE GENOMIC DNA]</scope>
    <source>
        <strain evidence="2">ST1C</strain>
    </source>
</reference>
<keyword evidence="1" id="KW-0812">Transmembrane</keyword>
<evidence type="ECO:0000313" key="2">
    <source>
        <dbReference type="EMBL" id="KAA6367208.1"/>
    </source>
</evidence>
<keyword evidence="1" id="KW-1133">Transmembrane helix</keyword>
<dbReference type="AlphaFoldDB" id="A0A5J4U9Z0"/>
<evidence type="ECO:0000313" key="3">
    <source>
        <dbReference type="Proteomes" id="UP000324800"/>
    </source>
</evidence>
<evidence type="ECO:0000256" key="1">
    <source>
        <dbReference type="SAM" id="Phobius"/>
    </source>
</evidence>
<protein>
    <recommendedName>
        <fullName evidence="4">Transmembrane protein</fullName>
    </recommendedName>
</protein>
<dbReference type="EMBL" id="SNRW01018571">
    <property type="protein sequence ID" value="KAA6367208.1"/>
    <property type="molecule type" value="Genomic_DNA"/>
</dbReference>